<evidence type="ECO:0000256" key="1">
    <source>
        <dbReference type="ARBA" id="ARBA00023118"/>
    </source>
</evidence>
<dbReference type="InterPro" id="IPR021124">
    <property type="entry name" value="CRISPR-assoc_prot_Cas5"/>
</dbReference>
<organism evidence="2 3">
    <name type="scientific">Actinomadura graeca</name>
    <dbReference type="NCBI Taxonomy" id="2750812"/>
    <lineage>
        <taxon>Bacteria</taxon>
        <taxon>Bacillati</taxon>
        <taxon>Actinomycetota</taxon>
        <taxon>Actinomycetes</taxon>
        <taxon>Streptosporangiales</taxon>
        <taxon>Thermomonosporaceae</taxon>
        <taxon>Actinomadura</taxon>
    </lineage>
</organism>
<dbReference type="EMBL" id="CP059572">
    <property type="protein sequence ID" value="QXJ25747.1"/>
    <property type="molecule type" value="Genomic_DNA"/>
</dbReference>
<dbReference type="NCBIfam" id="TIGR02593">
    <property type="entry name" value="CRISPR_cas5"/>
    <property type="match status" value="1"/>
</dbReference>
<dbReference type="Gene3D" id="3.30.70.2660">
    <property type="match status" value="1"/>
</dbReference>
<name>A0ABX8R720_9ACTN</name>
<dbReference type="NCBIfam" id="TIGR01868">
    <property type="entry name" value="casD_Cas5e"/>
    <property type="match status" value="1"/>
</dbReference>
<protein>
    <submittedName>
        <fullName evidence="2">Type I-E CRISPR-associated protein Cas5/CasD</fullName>
    </submittedName>
</protein>
<dbReference type="CDD" id="cd09756">
    <property type="entry name" value="Cas5_I-E"/>
    <property type="match status" value="1"/>
</dbReference>
<sequence>MTSQPAVQATTAVLLHLSGPLQSWGERSRFNQRDTLRAPTRSGLIGLVAAALGRRRDQPIDDLATLRFTTRIDRPGTLLRDFHTVGGGMPRRLTVATAEREHRRLDKATLVSHRYYLQDAAFTVAVTAADPSLLEACARALRTPVWPPYLGRRSCPPDAPLLIATVNDDPVAHLTGLPLARPAPRRAQAVTVEFHADAAFTGQWPDSPDVSAHHHVHTQIQDDPVSFAPDARHYRTRPVYRRHIQLPAVQCAGLGVDYVTNLATYLKHSTGEHTP</sequence>
<dbReference type="RefSeq" id="WP_231331908.1">
    <property type="nucleotide sequence ID" value="NZ_CP059572.1"/>
</dbReference>
<dbReference type="InterPro" id="IPR013422">
    <property type="entry name" value="CRISPR-assoc_prot_Cas5_N"/>
</dbReference>
<accession>A0ABX8R720</accession>
<dbReference type="InterPro" id="IPR010147">
    <property type="entry name" value="CRISPR-assoc_prot_CasD"/>
</dbReference>
<keyword evidence="3" id="KW-1185">Reference proteome</keyword>
<reference evidence="2" key="1">
    <citation type="submission" date="2020-07" db="EMBL/GenBank/DDBJ databases">
        <authorList>
            <person name="Tarantini F.S."/>
            <person name="Hong K.W."/>
            <person name="Chan K.G."/>
        </authorList>
    </citation>
    <scope>NUCLEOTIDE SEQUENCE</scope>
    <source>
        <strain evidence="2">32-07</strain>
    </source>
</reference>
<evidence type="ECO:0000313" key="2">
    <source>
        <dbReference type="EMBL" id="QXJ25747.1"/>
    </source>
</evidence>
<dbReference type="Pfam" id="PF09704">
    <property type="entry name" value="Cas_Cas5d"/>
    <property type="match status" value="1"/>
</dbReference>
<dbReference type="Proteomes" id="UP001049518">
    <property type="component" value="Chromosome"/>
</dbReference>
<keyword evidence="1" id="KW-0051">Antiviral defense</keyword>
<gene>
    <name evidence="2" type="primary">cas5e</name>
    <name evidence="2" type="ORF">AGRA3207_007287</name>
</gene>
<evidence type="ECO:0000313" key="3">
    <source>
        <dbReference type="Proteomes" id="UP001049518"/>
    </source>
</evidence>
<proteinExistence type="predicted"/>